<keyword evidence="9" id="KW-0496">Mitochondrion</keyword>
<keyword evidence="5" id="KW-0999">Mitochondrion inner membrane</keyword>
<dbReference type="EMBL" id="QGMJ01000221">
    <property type="protein sequence ID" value="TVY39584.1"/>
    <property type="molecule type" value="Genomic_DNA"/>
</dbReference>
<name>A0A8H8RPV5_9HELO</name>
<comment type="similarity">
    <text evidence="2">Belongs to the AAA ATPase family. BCS1 subfamily.</text>
</comment>
<dbReference type="SUPFAM" id="SSF52540">
    <property type="entry name" value="P-loop containing nucleoside triphosphate hydrolases"/>
    <property type="match status" value="1"/>
</dbReference>
<dbReference type="Pfam" id="PF08740">
    <property type="entry name" value="BCS1_N"/>
    <property type="match status" value="1"/>
</dbReference>
<protein>
    <submittedName>
        <fullName evidence="15">Mitochondrial chaperone</fullName>
    </submittedName>
</protein>
<organism evidence="15 16">
    <name type="scientific">Lachnellula subtilissima</name>
    <dbReference type="NCBI Taxonomy" id="602034"/>
    <lineage>
        <taxon>Eukaryota</taxon>
        <taxon>Fungi</taxon>
        <taxon>Dikarya</taxon>
        <taxon>Ascomycota</taxon>
        <taxon>Pezizomycotina</taxon>
        <taxon>Leotiomycetes</taxon>
        <taxon>Helotiales</taxon>
        <taxon>Lachnaceae</taxon>
        <taxon>Lachnellula</taxon>
    </lineage>
</organism>
<keyword evidence="3" id="KW-0812">Transmembrane</keyword>
<dbReference type="InterPro" id="IPR057495">
    <property type="entry name" value="AAA_lid_BCS1"/>
</dbReference>
<dbReference type="InterPro" id="IPR050747">
    <property type="entry name" value="Mitochondrial_chaperone_BCS1"/>
</dbReference>
<evidence type="ECO:0000256" key="10">
    <source>
        <dbReference type="ARBA" id="ARBA00023136"/>
    </source>
</evidence>
<keyword evidence="16" id="KW-1185">Reference proteome</keyword>
<dbReference type="SMART" id="SM00382">
    <property type="entry name" value="AAA"/>
    <property type="match status" value="1"/>
</dbReference>
<comment type="catalytic activity">
    <reaction evidence="11">
        <text>ATP + H2O = ADP + phosphate + H(+)</text>
        <dbReference type="Rhea" id="RHEA:13065"/>
        <dbReference type="ChEBI" id="CHEBI:15377"/>
        <dbReference type="ChEBI" id="CHEBI:15378"/>
        <dbReference type="ChEBI" id="CHEBI:30616"/>
        <dbReference type="ChEBI" id="CHEBI:43474"/>
        <dbReference type="ChEBI" id="CHEBI:456216"/>
    </reaction>
    <physiologicalReaction direction="left-to-right" evidence="11">
        <dbReference type="Rhea" id="RHEA:13066"/>
    </physiologicalReaction>
</comment>
<evidence type="ECO:0000256" key="2">
    <source>
        <dbReference type="ARBA" id="ARBA00007448"/>
    </source>
</evidence>
<dbReference type="GO" id="GO:0034551">
    <property type="term" value="P:mitochondrial respiratory chain complex III assembly"/>
    <property type="evidence" value="ECO:0007669"/>
    <property type="project" value="UniProtKB-ARBA"/>
</dbReference>
<keyword evidence="6" id="KW-0378">Hydrolase</keyword>
<dbReference type="GO" id="GO:0005743">
    <property type="term" value="C:mitochondrial inner membrane"/>
    <property type="evidence" value="ECO:0007669"/>
    <property type="project" value="UniProtKB-SubCell"/>
</dbReference>
<dbReference type="PANTHER" id="PTHR23070">
    <property type="entry name" value="BCS1 AAA-TYPE ATPASE"/>
    <property type="match status" value="1"/>
</dbReference>
<evidence type="ECO:0000313" key="15">
    <source>
        <dbReference type="EMBL" id="TVY39584.1"/>
    </source>
</evidence>
<keyword evidence="7" id="KW-0067">ATP-binding</keyword>
<dbReference type="SMART" id="SM01024">
    <property type="entry name" value="BCS1_N"/>
    <property type="match status" value="1"/>
</dbReference>
<dbReference type="InterPro" id="IPR014851">
    <property type="entry name" value="BCS1_N"/>
</dbReference>
<evidence type="ECO:0000259" key="14">
    <source>
        <dbReference type="SMART" id="SM01024"/>
    </source>
</evidence>
<dbReference type="OrthoDB" id="10251412at2759"/>
<reference evidence="15 16" key="1">
    <citation type="submission" date="2018-05" db="EMBL/GenBank/DDBJ databases">
        <title>Genome sequencing and assembly of the regulated plant pathogen Lachnellula willkommii and related sister species for the development of diagnostic species identification markers.</title>
        <authorList>
            <person name="Giroux E."/>
            <person name="Bilodeau G."/>
        </authorList>
    </citation>
    <scope>NUCLEOTIDE SEQUENCE [LARGE SCALE GENOMIC DNA]</scope>
    <source>
        <strain evidence="15 16">CBS 197.66</strain>
    </source>
</reference>
<evidence type="ECO:0000256" key="8">
    <source>
        <dbReference type="ARBA" id="ARBA00022989"/>
    </source>
</evidence>
<dbReference type="InterPro" id="IPR003959">
    <property type="entry name" value="ATPase_AAA_core"/>
</dbReference>
<feature type="domain" description="BCS1 N-terminal" evidence="14">
    <location>
        <begin position="49"/>
        <end position="223"/>
    </location>
</feature>
<proteinExistence type="inferred from homology"/>
<gene>
    <name evidence="15" type="primary">BCS1</name>
    <name evidence="15" type="ORF">LSUB1_G005825</name>
</gene>
<evidence type="ECO:0000256" key="3">
    <source>
        <dbReference type="ARBA" id="ARBA00022692"/>
    </source>
</evidence>
<evidence type="ECO:0000256" key="12">
    <source>
        <dbReference type="SAM" id="MobiDB-lite"/>
    </source>
</evidence>
<evidence type="ECO:0000313" key="16">
    <source>
        <dbReference type="Proteomes" id="UP000462212"/>
    </source>
</evidence>
<evidence type="ECO:0000256" key="6">
    <source>
        <dbReference type="ARBA" id="ARBA00022801"/>
    </source>
</evidence>
<dbReference type="GO" id="GO:0005524">
    <property type="term" value="F:ATP binding"/>
    <property type="evidence" value="ECO:0007669"/>
    <property type="project" value="UniProtKB-KW"/>
</dbReference>
<dbReference type="Pfam" id="PF00004">
    <property type="entry name" value="AAA"/>
    <property type="match status" value="1"/>
</dbReference>
<evidence type="ECO:0000256" key="5">
    <source>
        <dbReference type="ARBA" id="ARBA00022792"/>
    </source>
</evidence>
<dbReference type="Proteomes" id="UP000462212">
    <property type="component" value="Unassembled WGS sequence"/>
</dbReference>
<feature type="compositionally biased region" description="Low complexity" evidence="12">
    <location>
        <begin position="8"/>
        <end position="22"/>
    </location>
</feature>
<evidence type="ECO:0000256" key="11">
    <source>
        <dbReference type="ARBA" id="ARBA00048778"/>
    </source>
</evidence>
<sequence>MSTIQPQPTSVPTSALTPASASTPPPSTSPFSFDALFDNPVFAGGIGLAGLGAAATLGRRWTIQAAGLIKRRLLVNLEISKQDPSYPWILTWLTLRQRPTGFIASKLTRIHNLPHLESLKTDQVKRSFLAQPGYGRHIVRHKNAYISIHREKQSSANMNTGEPFETVTLTTLYAHQGIFEDIFKEAHELEMSAQEGKTIMWTARGSEWTPFGDPRKKRPLQSVILDQGIKERIVTDVKDFLQRQEWYVDRGIPYRRGYLLYGPPGTGKSSFVQALAGELDFGVAIINLSERGMTDDKLAHLLTKLPPRTILLLEDADAAFSNRRQMDGEGFSGMSVTFSGLLNALDGVAAGEERIGFLTTNHIDRLDEALIRPGRVDMTVRIGEATRHQAGEMWDRFYGDIDQNRAGKQRFLQRLEEIGLVADTAGKSKTSKLNTSTAAIQGLFLFNKDNMDGAIEMAEGLIPRVYEPEKQEGIKMPA</sequence>
<accession>A0A8H8RPV5</accession>
<dbReference type="InterPro" id="IPR003593">
    <property type="entry name" value="AAA+_ATPase"/>
</dbReference>
<evidence type="ECO:0000256" key="1">
    <source>
        <dbReference type="ARBA" id="ARBA00004434"/>
    </source>
</evidence>
<evidence type="ECO:0000256" key="4">
    <source>
        <dbReference type="ARBA" id="ARBA00022741"/>
    </source>
</evidence>
<comment type="caution">
    <text evidence="15">The sequence shown here is derived from an EMBL/GenBank/DDBJ whole genome shotgun (WGS) entry which is preliminary data.</text>
</comment>
<dbReference type="GO" id="GO:0016887">
    <property type="term" value="F:ATP hydrolysis activity"/>
    <property type="evidence" value="ECO:0007669"/>
    <property type="project" value="InterPro"/>
</dbReference>
<feature type="domain" description="AAA+ ATPase" evidence="13">
    <location>
        <begin position="254"/>
        <end position="386"/>
    </location>
</feature>
<evidence type="ECO:0000259" key="13">
    <source>
        <dbReference type="SMART" id="SM00382"/>
    </source>
</evidence>
<keyword evidence="10" id="KW-0472">Membrane</keyword>
<keyword evidence="4" id="KW-0547">Nucleotide-binding</keyword>
<dbReference type="InterPro" id="IPR027417">
    <property type="entry name" value="P-loop_NTPase"/>
</dbReference>
<evidence type="ECO:0000256" key="7">
    <source>
        <dbReference type="ARBA" id="ARBA00022840"/>
    </source>
</evidence>
<feature type="region of interest" description="Disordered" evidence="12">
    <location>
        <begin position="1"/>
        <end position="27"/>
    </location>
</feature>
<dbReference type="Pfam" id="PF25426">
    <property type="entry name" value="AAA_lid_BCS1"/>
    <property type="match status" value="1"/>
</dbReference>
<keyword evidence="8" id="KW-1133">Transmembrane helix</keyword>
<dbReference type="AlphaFoldDB" id="A0A8H8RPV5"/>
<dbReference type="Gene3D" id="3.40.50.300">
    <property type="entry name" value="P-loop containing nucleotide triphosphate hydrolases"/>
    <property type="match status" value="1"/>
</dbReference>
<dbReference type="CDD" id="cd19510">
    <property type="entry name" value="RecA-like_BCS1"/>
    <property type="match status" value="1"/>
</dbReference>
<dbReference type="FunFam" id="3.40.50.300:FF:000768">
    <property type="entry name" value="Probable mitochondrial chaperone bcs1"/>
    <property type="match status" value="1"/>
</dbReference>
<comment type="subcellular location">
    <subcellularLocation>
        <location evidence="1">Mitochondrion inner membrane</location>
        <topology evidence="1">Single-pass membrane protein</topology>
    </subcellularLocation>
</comment>
<evidence type="ECO:0000256" key="9">
    <source>
        <dbReference type="ARBA" id="ARBA00023128"/>
    </source>
</evidence>